<evidence type="ECO:0000256" key="1">
    <source>
        <dbReference type="ARBA" id="ARBA00004651"/>
    </source>
</evidence>
<evidence type="ECO:0000256" key="3">
    <source>
        <dbReference type="ARBA" id="ARBA00022475"/>
    </source>
</evidence>
<comment type="similarity">
    <text evidence="2">Belongs to the EamA transporter family.</text>
</comment>
<dbReference type="InterPro" id="IPR000620">
    <property type="entry name" value="EamA_dom"/>
</dbReference>
<dbReference type="SUPFAM" id="SSF103481">
    <property type="entry name" value="Multidrug resistance efflux transporter EmrE"/>
    <property type="match status" value="1"/>
</dbReference>
<dbReference type="GO" id="GO:0009103">
    <property type="term" value="P:lipopolysaccharide biosynthetic process"/>
    <property type="evidence" value="ECO:0007669"/>
    <property type="project" value="UniProtKB-KW"/>
</dbReference>
<protein>
    <submittedName>
        <fullName evidence="14">Putative Transmembrane small multi-drug resistance protein</fullName>
    </submittedName>
</protein>
<keyword evidence="4" id="KW-0444">Lipid biosynthesis</keyword>
<evidence type="ECO:0000256" key="5">
    <source>
        <dbReference type="ARBA" id="ARBA00022519"/>
    </source>
</evidence>
<keyword evidence="7 12" id="KW-0812">Transmembrane</keyword>
<keyword evidence="9 12" id="KW-1133">Transmembrane helix</keyword>
<sequence length="121" mass="13253">MQKAPTLISYILLTLNILMLCGGQILFKLGLEKLGGVNLSNAWKAIFTLPIFTGLVLYALATLIWFVVLSRMPLSVAYPIQSVAYVLGIGAALIFFNEPVSLMKWIGAMIIMIGVFFIALD</sequence>
<evidence type="ECO:0000256" key="11">
    <source>
        <dbReference type="ARBA" id="ARBA00023136"/>
    </source>
</evidence>
<evidence type="ECO:0000256" key="9">
    <source>
        <dbReference type="ARBA" id="ARBA00022989"/>
    </source>
</evidence>
<dbReference type="Pfam" id="PF00892">
    <property type="entry name" value="EamA"/>
    <property type="match status" value="1"/>
</dbReference>
<dbReference type="InterPro" id="IPR037185">
    <property type="entry name" value="EmrE-like"/>
</dbReference>
<dbReference type="PANTHER" id="PTHR30561">
    <property type="entry name" value="SMR FAMILY PROTON-DEPENDENT DRUG EFFLUX TRANSPORTER SUGE"/>
    <property type="match status" value="1"/>
</dbReference>
<evidence type="ECO:0000256" key="10">
    <source>
        <dbReference type="ARBA" id="ARBA00023098"/>
    </source>
</evidence>
<evidence type="ECO:0000256" key="12">
    <source>
        <dbReference type="SAM" id="Phobius"/>
    </source>
</evidence>
<feature type="domain" description="EamA" evidence="13">
    <location>
        <begin position="19"/>
        <end position="119"/>
    </location>
</feature>
<evidence type="ECO:0000256" key="2">
    <source>
        <dbReference type="ARBA" id="ARBA00007362"/>
    </source>
</evidence>
<evidence type="ECO:0000256" key="4">
    <source>
        <dbReference type="ARBA" id="ARBA00022516"/>
    </source>
</evidence>
<dbReference type="GO" id="GO:0005886">
    <property type="term" value="C:plasma membrane"/>
    <property type="evidence" value="ECO:0007669"/>
    <property type="project" value="UniProtKB-SubCell"/>
</dbReference>
<dbReference type="Proteomes" id="UP000247459">
    <property type="component" value="Unassembled WGS sequence"/>
</dbReference>
<dbReference type="AlphaFoldDB" id="A0A2W0CFQ2"/>
<keyword evidence="10" id="KW-0443">Lipid metabolism</keyword>
<evidence type="ECO:0000313" key="15">
    <source>
        <dbReference type="Proteomes" id="UP000247459"/>
    </source>
</evidence>
<accession>A0A2W0CFQ2</accession>
<dbReference type="Gene3D" id="1.10.3730.20">
    <property type="match status" value="1"/>
</dbReference>
<keyword evidence="6" id="KW-0441">Lipid A biosynthesis</keyword>
<evidence type="ECO:0000259" key="13">
    <source>
        <dbReference type="Pfam" id="PF00892"/>
    </source>
</evidence>
<feature type="transmembrane region" description="Helical" evidence="12">
    <location>
        <begin position="102"/>
        <end position="120"/>
    </location>
</feature>
<evidence type="ECO:0000256" key="7">
    <source>
        <dbReference type="ARBA" id="ARBA00022692"/>
    </source>
</evidence>
<dbReference type="OrthoDB" id="513492at2"/>
<evidence type="ECO:0000256" key="6">
    <source>
        <dbReference type="ARBA" id="ARBA00022556"/>
    </source>
</evidence>
<organism evidence="14 15">
    <name type="scientific">Paenibacillus illinoisensis</name>
    <dbReference type="NCBI Taxonomy" id="59845"/>
    <lineage>
        <taxon>Bacteria</taxon>
        <taxon>Bacillati</taxon>
        <taxon>Bacillota</taxon>
        <taxon>Bacilli</taxon>
        <taxon>Bacillales</taxon>
        <taxon>Paenibacillaceae</taxon>
        <taxon>Paenibacillus</taxon>
    </lineage>
</organism>
<dbReference type="PANTHER" id="PTHR30561:SF9">
    <property type="entry name" value="4-AMINO-4-DEOXY-L-ARABINOSE-PHOSPHOUNDECAPRENOL FLIPPASE SUBUNIT ARNF-RELATED"/>
    <property type="match status" value="1"/>
</dbReference>
<feature type="transmembrane region" description="Helical" evidence="12">
    <location>
        <begin position="7"/>
        <end position="27"/>
    </location>
</feature>
<dbReference type="EMBL" id="PRLG01000018">
    <property type="protein sequence ID" value="PYY29629.1"/>
    <property type="molecule type" value="Genomic_DNA"/>
</dbReference>
<keyword evidence="8" id="KW-0448">Lipopolysaccharide biosynthesis</keyword>
<comment type="subcellular location">
    <subcellularLocation>
        <location evidence="1">Cell membrane</location>
        <topology evidence="1">Multi-pass membrane protein</topology>
    </subcellularLocation>
</comment>
<keyword evidence="5" id="KW-0997">Cell inner membrane</keyword>
<name>A0A2W0CFQ2_9BACL</name>
<feature type="transmembrane region" description="Helical" evidence="12">
    <location>
        <begin position="47"/>
        <end position="69"/>
    </location>
</feature>
<reference evidence="14 15" key="1">
    <citation type="submission" date="2018-01" db="EMBL/GenBank/DDBJ databases">
        <title>Genome sequence of the PGP bacterium Paenibacillus illinoisensis E3.</title>
        <authorList>
            <person name="Rolli E."/>
            <person name="Marasco R."/>
            <person name="Bessem C."/>
            <person name="Michoud G."/>
            <person name="Gaiarsa S."/>
            <person name="Borin S."/>
            <person name="Daffonchio D."/>
        </authorList>
    </citation>
    <scope>NUCLEOTIDE SEQUENCE [LARGE SCALE GENOMIC DNA]</scope>
    <source>
        <strain evidence="14 15">E3</strain>
    </source>
</reference>
<comment type="caution">
    <text evidence="14">The sequence shown here is derived from an EMBL/GenBank/DDBJ whole genome shotgun (WGS) entry which is preliminary data.</text>
</comment>
<gene>
    <name evidence="14" type="ORF">PIL02S_02604</name>
</gene>
<proteinExistence type="inferred from homology"/>
<keyword evidence="11 12" id="KW-0472">Membrane</keyword>
<feature type="transmembrane region" description="Helical" evidence="12">
    <location>
        <begin position="76"/>
        <end position="96"/>
    </location>
</feature>
<dbReference type="GO" id="GO:0022857">
    <property type="term" value="F:transmembrane transporter activity"/>
    <property type="evidence" value="ECO:0007669"/>
    <property type="project" value="InterPro"/>
</dbReference>
<keyword evidence="3" id="KW-1003">Cell membrane</keyword>
<dbReference type="InterPro" id="IPR000390">
    <property type="entry name" value="Small_drug/metabolite_transptr"/>
</dbReference>
<evidence type="ECO:0000256" key="8">
    <source>
        <dbReference type="ARBA" id="ARBA00022985"/>
    </source>
</evidence>
<evidence type="ECO:0000313" key="14">
    <source>
        <dbReference type="EMBL" id="PYY29629.1"/>
    </source>
</evidence>